<dbReference type="PANTHER" id="PTHR32176">
    <property type="entry name" value="XYLOSE ISOMERASE"/>
    <property type="match status" value="1"/>
</dbReference>
<reference evidence="1 2" key="1">
    <citation type="journal article" date="2014" name="Nat. Genet.">
        <title>Genome sequence of the hot pepper provides insights into the evolution of pungency in Capsicum species.</title>
        <authorList>
            <person name="Kim S."/>
            <person name="Park M."/>
            <person name="Yeom S.I."/>
            <person name="Kim Y.M."/>
            <person name="Lee J.M."/>
            <person name="Lee H.A."/>
            <person name="Seo E."/>
            <person name="Choi J."/>
            <person name="Cheong K."/>
            <person name="Kim K.T."/>
            <person name="Jung K."/>
            <person name="Lee G.W."/>
            <person name="Oh S.K."/>
            <person name="Bae C."/>
            <person name="Kim S.B."/>
            <person name="Lee H.Y."/>
            <person name="Kim S.Y."/>
            <person name="Kim M.S."/>
            <person name="Kang B.C."/>
            <person name="Jo Y.D."/>
            <person name="Yang H.B."/>
            <person name="Jeong H.J."/>
            <person name="Kang W.H."/>
            <person name="Kwon J.K."/>
            <person name="Shin C."/>
            <person name="Lim J.Y."/>
            <person name="Park J.H."/>
            <person name="Huh J.H."/>
            <person name="Kim J.S."/>
            <person name="Kim B.D."/>
            <person name="Cohen O."/>
            <person name="Paran I."/>
            <person name="Suh M.C."/>
            <person name="Lee S.B."/>
            <person name="Kim Y.K."/>
            <person name="Shin Y."/>
            <person name="Noh S.J."/>
            <person name="Park J."/>
            <person name="Seo Y.S."/>
            <person name="Kwon S.Y."/>
            <person name="Kim H.A."/>
            <person name="Park J.M."/>
            <person name="Kim H.J."/>
            <person name="Choi S.B."/>
            <person name="Bosland P.W."/>
            <person name="Reeves G."/>
            <person name="Jo S.H."/>
            <person name="Lee B.W."/>
            <person name="Cho H.T."/>
            <person name="Choi H.S."/>
            <person name="Lee M.S."/>
            <person name="Yu Y."/>
            <person name="Do Choi Y."/>
            <person name="Park B.S."/>
            <person name="van Deynze A."/>
            <person name="Ashrafi H."/>
            <person name="Hill T."/>
            <person name="Kim W.T."/>
            <person name="Pai H.S."/>
            <person name="Ahn H.K."/>
            <person name="Yeam I."/>
            <person name="Giovannoni J.J."/>
            <person name="Rose J.K."/>
            <person name="Sorensen I."/>
            <person name="Lee S.J."/>
            <person name="Kim R.W."/>
            <person name="Choi I.Y."/>
            <person name="Choi B.S."/>
            <person name="Lim J.S."/>
            <person name="Lee Y.H."/>
            <person name="Choi D."/>
        </authorList>
    </citation>
    <scope>NUCLEOTIDE SEQUENCE [LARGE SCALE GENOMIC DNA]</scope>
    <source>
        <strain evidence="2">cv. CM334</strain>
    </source>
</reference>
<dbReference type="PANTHER" id="PTHR32176:SF99">
    <property type="entry name" value="PATATIN"/>
    <property type="match status" value="1"/>
</dbReference>
<proteinExistence type="predicted"/>
<keyword evidence="2" id="KW-1185">Reference proteome</keyword>
<evidence type="ECO:0000313" key="2">
    <source>
        <dbReference type="Proteomes" id="UP000222542"/>
    </source>
</evidence>
<gene>
    <name evidence="1" type="ORF">T459_04611</name>
</gene>
<dbReference type="Gene3D" id="3.40.1090.10">
    <property type="entry name" value="Cytosolic phospholipase A2 catalytic domain"/>
    <property type="match status" value="1"/>
</dbReference>
<dbReference type="Gramene" id="PHT89498">
    <property type="protein sequence ID" value="PHT89498"/>
    <property type="gene ID" value="T459_04611"/>
</dbReference>
<organism evidence="1 2">
    <name type="scientific">Capsicum annuum</name>
    <name type="common">Capsicum pepper</name>
    <dbReference type="NCBI Taxonomy" id="4072"/>
    <lineage>
        <taxon>Eukaryota</taxon>
        <taxon>Viridiplantae</taxon>
        <taxon>Streptophyta</taxon>
        <taxon>Embryophyta</taxon>
        <taxon>Tracheophyta</taxon>
        <taxon>Spermatophyta</taxon>
        <taxon>Magnoliopsida</taxon>
        <taxon>eudicotyledons</taxon>
        <taxon>Gunneridae</taxon>
        <taxon>Pentapetalae</taxon>
        <taxon>asterids</taxon>
        <taxon>lamiids</taxon>
        <taxon>Solanales</taxon>
        <taxon>Solanaceae</taxon>
        <taxon>Solanoideae</taxon>
        <taxon>Capsiceae</taxon>
        <taxon>Capsicum</taxon>
    </lineage>
</organism>
<dbReference type="EMBL" id="AYRZ02000002">
    <property type="protein sequence ID" value="PHT89498.1"/>
    <property type="molecule type" value="Genomic_DNA"/>
</dbReference>
<dbReference type="AlphaFoldDB" id="A0A2G3A5K8"/>
<dbReference type="STRING" id="4072.A0A2G3A5K8"/>
<evidence type="ECO:0000313" key="1">
    <source>
        <dbReference type="EMBL" id="PHT89498.1"/>
    </source>
</evidence>
<sequence length="99" mass="11293">MEKLVEIGNDLLKKPVSRVNLETGQFEQVHGEGTNENALIHFAKLLSEERKHRKTSKPSFGSMIRILLNKVYCNFDIVSIGLTQFGSSLDGFFQKVLYY</sequence>
<protein>
    <submittedName>
        <fullName evidence="1">Uncharacterized protein</fullName>
    </submittedName>
</protein>
<name>A0A2G3A5K8_CAPAN</name>
<accession>A0A2G3A5K8</accession>
<comment type="caution">
    <text evidence="1">The sequence shown here is derived from an EMBL/GenBank/DDBJ whole genome shotgun (WGS) entry which is preliminary data.</text>
</comment>
<dbReference type="Proteomes" id="UP000222542">
    <property type="component" value="Unassembled WGS sequence"/>
</dbReference>
<reference evidence="1 2" key="2">
    <citation type="journal article" date="2017" name="Genome Biol.">
        <title>New reference genome sequences of hot pepper reveal the massive evolution of plant disease-resistance genes by retroduplication.</title>
        <authorList>
            <person name="Kim S."/>
            <person name="Park J."/>
            <person name="Yeom S.I."/>
            <person name="Kim Y.M."/>
            <person name="Seo E."/>
            <person name="Kim K.T."/>
            <person name="Kim M.S."/>
            <person name="Lee J.M."/>
            <person name="Cheong K."/>
            <person name="Shin H.S."/>
            <person name="Kim S.B."/>
            <person name="Han K."/>
            <person name="Lee J."/>
            <person name="Park M."/>
            <person name="Lee H.A."/>
            <person name="Lee H.Y."/>
            <person name="Lee Y."/>
            <person name="Oh S."/>
            <person name="Lee J.H."/>
            <person name="Choi E."/>
            <person name="Choi E."/>
            <person name="Lee S.E."/>
            <person name="Jeon J."/>
            <person name="Kim H."/>
            <person name="Choi G."/>
            <person name="Song H."/>
            <person name="Lee J."/>
            <person name="Lee S.C."/>
            <person name="Kwon J.K."/>
            <person name="Lee H.Y."/>
            <person name="Koo N."/>
            <person name="Hong Y."/>
            <person name="Kim R.W."/>
            <person name="Kang W.H."/>
            <person name="Huh J.H."/>
            <person name="Kang B.C."/>
            <person name="Yang T.J."/>
            <person name="Lee Y.H."/>
            <person name="Bennetzen J.L."/>
            <person name="Choi D."/>
        </authorList>
    </citation>
    <scope>NUCLEOTIDE SEQUENCE [LARGE SCALE GENOMIC DNA]</scope>
    <source>
        <strain evidence="2">cv. CM334</strain>
    </source>
</reference>